<keyword evidence="1" id="KW-0175">Coiled coil</keyword>
<dbReference type="PANTHER" id="PTHR48163">
    <property type="entry name" value="BNAC02G25670D PROTEIN"/>
    <property type="match status" value="1"/>
</dbReference>
<reference evidence="3" key="1">
    <citation type="journal article" date="2019" name="Science">
        <title>Mutation of a bHLH transcription factor allowed almond domestication.</title>
        <authorList>
            <person name="Sanchez-Perez R."/>
            <person name="Pavan S."/>
            <person name="Mazzeo R."/>
            <person name="Moldovan C."/>
            <person name="Aiese Cigliano R."/>
            <person name="Del Cueto J."/>
            <person name="Ricciardi F."/>
            <person name="Lotti C."/>
            <person name="Ricciardi L."/>
            <person name="Dicenta F."/>
            <person name="Lopez-Marques R.L."/>
            <person name="Lindberg Moller B."/>
        </authorList>
    </citation>
    <scope>NUCLEOTIDE SEQUENCE</scope>
</reference>
<feature type="coiled-coil region" evidence="1">
    <location>
        <begin position="446"/>
        <end position="480"/>
    </location>
</feature>
<organism evidence="3">
    <name type="scientific">Prunus dulcis</name>
    <name type="common">Almond</name>
    <name type="synonym">Amygdalus dulcis</name>
    <dbReference type="NCBI Taxonomy" id="3755"/>
    <lineage>
        <taxon>Eukaryota</taxon>
        <taxon>Viridiplantae</taxon>
        <taxon>Streptophyta</taxon>
        <taxon>Embryophyta</taxon>
        <taxon>Tracheophyta</taxon>
        <taxon>Spermatophyta</taxon>
        <taxon>Magnoliopsida</taxon>
        <taxon>eudicotyledons</taxon>
        <taxon>Gunneridae</taxon>
        <taxon>Pentapetalae</taxon>
        <taxon>rosids</taxon>
        <taxon>fabids</taxon>
        <taxon>Rosales</taxon>
        <taxon>Rosaceae</taxon>
        <taxon>Amygdaloideae</taxon>
        <taxon>Amygdaleae</taxon>
        <taxon>Prunus</taxon>
    </lineage>
</organism>
<dbReference type="PANTHER" id="PTHR48163:SF2">
    <property type="entry name" value="EXPRESSED PROTEIN"/>
    <property type="match status" value="1"/>
</dbReference>
<protein>
    <submittedName>
        <fullName evidence="3">Myosin heavy chain-related protein</fullName>
    </submittedName>
</protein>
<evidence type="ECO:0000256" key="1">
    <source>
        <dbReference type="SAM" id="Coils"/>
    </source>
</evidence>
<accession>A0A4Y1RLE4</accession>
<feature type="coiled-coil region" evidence="1">
    <location>
        <begin position="134"/>
        <end position="239"/>
    </location>
</feature>
<sequence length="511" mass="56967">MRKWALSMGPGPVPESLPKHKSGSIVSFIWASGPLETFQITVLSPQNNCREKRSAVAEADERANSSALARLYSAMDSRHASLGRRTLEDIRQKRAAEKLSKTSSGPDLSKASIPIDHVGMRKSESASRLSESDVGVLVAQIQDLERKNAELEEQNKNLASMLETKEAGGDVLQKRLNDLEKNTVPSLRKALKDVAMEKDAAVVAREDLSAQLRTLKKRLKDAEEEQYRAEEDAASLRAELNMIQQQAMSGTLSAVTSIANSPDQIQTLEKELASLKFELQRESQLRQQERQQLAEEQARASTLTSEKQELEEKLAAISRKASEVSEKVAGKEFSLEDKEKLEKQLHDMAVVIEKLESSRQKLLIEIDSQSSEIERLFEENSNLSSSYQESMSISLHWENQVKDCLKQNEELRGTLDKLRTDQAKGTPESHEGRDNETGSAAYTTEVLSIKDQLAKEQSRAEALSAEVLQLSARLQQSSQAYNGLARLYKPVLRNIESSLIKLKQDGPVTVQ</sequence>
<feature type="region of interest" description="Disordered" evidence="2">
    <location>
        <begin position="416"/>
        <end position="441"/>
    </location>
</feature>
<evidence type="ECO:0000313" key="3">
    <source>
        <dbReference type="EMBL" id="BBH04716.1"/>
    </source>
</evidence>
<proteinExistence type="predicted"/>
<dbReference type="AlphaFoldDB" id="A0A4Y1RLE4"/>
<gene>
    <name evidence="3" type="ORF">Prudu_015926</name>
</gene>
<dbReference type="EMBL" id="AP019302">
    <property type="protein sequence ID" value="BBH04716.1"/>
    <property type="molecule type" value="Genomic_DNA"/>
</dbReference>
<feature type="compositionally biased region" description="Basic and acidic residues" evidence="2">
    <location>
        <begin position="416"/>
        <end position="436"/>
    </location>
</feature>
<evidence type="ECO:0000256" key="2">
    <source>
        <dbReference type="SAM" id="MobiDB-lite"/>
    </source>
</evidence>
<name>A0A4Y1RLE4_PRUDU</name>